<dbReference type="InterPro" id="IPR051464">
    <property type="entry name" value="Peptidase_M42_aminopept"/>
</dbReference>
<dbReference type="RefSeq" id="WP_014436653.1">
    <property type="nucleotide sequence ID" value="NC_017080.1"/>
</dbReference>
<feature type="binding site" evidence="8">
    <location>
        <position position="183"/>
    </location>
    <ligand>
        <name>Zn(2+)</name>
        <dbReference type="ChEBI" id="CHEBI:29105"/>
        <label>1</label>
    </ligand>
</feature>
<evidence type="ECO:0000256" key="8">
    <source>
        <dbReference type="PIRSR" id="PIRSR001123-2"/>
    </source>
</evidence>
<dbReference type="STRING" id="1142394.PSMK_12750"/>
<evidence type="ECO:0000256" key="5">
    <source>
        <dbReference type="ARBA" id="ARBA00022801"/>
    </source>
</evidence>
<reference evidence="9 10" key="1">
    <citation type="submission" date="2012-02" db="EMBL/GenBank/DDBJ databases">
        <title>Complete genome sequence of Phycisphaera mikurensis NBRC 102666.</title>
        <authorList>
            <person name="Ankai A."/>
            <person name="Hosoyama A."/>
            <person name="Terui Y."/>
            <person name="Sekine M."/>
            <person name="Fukai R."/>
            <person name="Kato Y."/>
            <person name="Nakamura S."/>
            <person name="Yamada-Narita S."/>
            <person name="Kawakoshi A."/>
            <person name="Fukunaga Y."/>
            <person name="Yamazaki S."/>
            <person name="Fujita N."/>
        </authorList>
    </citation>
    <scope>NUCLEOTIDE SEQUENCE [LARGE SCALE GENOMIC DNA]</scope>
    <source>
        <strain evidence="10">NBRC 102666 / KCTC 22515 / FYK2301M01</strain>
    </source>
</reference>
<protein>
    <submittedName>
        <fullName evidence="9">Aminopeptidase</fullName>
        <ecNumber evidence="9">3.4.11.-</ecNumber>
    </submittedName>
</protein>
<sequence length="359" mass="38323">MNLDLLKRLSETAAVPGREHRVRALLEEEAAGLFDTVTTDPLGSLVCVRSARGPAAEPPQRVMVAAHMDQIGFLVRFIDDDGFLRVQPVGGFDIRNLFARVVTICPDPADPSRDLRGLMNPGVKPVHLATEEDRKKLPDLTDLVIDTTLPAEEVKKRVKIGDMVVLDQPFVDLGPAVAGQAMDNRVACWALVEAVRKLEADATPHPCELHCVFTVQEEVGLRGALTSAYTARPHVGIAVDTTLCVDTPGGVPHQQTTAFGKGVALTVMDSASIADVGILQAFERLGEANGVPTQRSILMRGGTDAGSLQRAGVGARTFTLSVPTRNIHSVTEACHKADLEACRDLLALFLAEAVPSAPG</sequence>
<evidence type="ECO:0000256" key="3">
    <source>
        <dbReference type="ARBA" id="ARBA00022670"/>
    </source>
</evidence>
<dbReference type="SUPFAM" id="SSF101821">
    <property type="entry name" value="Aminopeptidase/glucanase lid domain"/>
    <property type="match status" value="1"/>
</dbReference>
<evidence type="ECO:0000256" key="6">
    <source>
        <dbReference type="PIRNR" id="PIRNR001123"/>
    </source>
</evidence>
<dbReference type="InterPro" id="IPR008007">
    <property type="entry name" value="Peptidase_M42"/>
</dbReference>
<keyword evidence="5 9" id="KW-0378">Hydrolase</keyword>
<dbReference type="AlphaFoldDB" id="I0IDU6"/>
<evidence type="ECO:0000256" key="2">
    <source>
        <dbReference type="ARBA" id="ARBA00022438"/>
    </source>
</evidence>
<dbReference type="Gene3D" id="3.40.630.10">
    <property type="entry name" value="Zn peptidases"/>
    <property type="match status" value="1"/>
</dbReference>
<dbReference type="EMBL" id="AP012338">
    <property type="protein sequence ID" value="BAM03434.1"/>
    <property type="molecule type" value="Genomic_DNA"/>
</dbReference>
<dbReference type="PIRSF" id="PIRSF001123">
    <property type="entry name" value="PepA_GA"/>
    <property type="match status" value="1"/>
</dbReference>
<feature type="active site" description="Proton acceptor" evidence="7">
    <location>
        <position position="217"/>
    </location>
</feature>
<comment type="similarity">
    <text evidence="1 6">Belongs to the peptidase M42 family.</text>
</comment>
<evidence type="ECO:0000313" key="10">
    <source>
        <dbReference type="Proteomes" id="UP000007881"/>
    </source>
</evidence>
<feature type="binding site" evidence="8">
    <location>
        <position position="240"/>
    </location>
    <ligand>
        <name>Zn(2+)</name>
        <dbReference type="ChEBI" id="CHEBI:29105"/>
        <label>1</label>
    </ligand>
</feature>
<dbReference type="GO" id="GO:0046872">
    <property type="term" value="F:metal ion binding"/>
    <property type="evidence" value="ECO:0007669"/>
    <property type="project" value="UniProtKB-UniRule"/>
</dbReference>
<keyword evidence="4 8" id="KW-0479">Metal-binding</keyword>
<proteinExistence type="inferred from homology"/>
<dbReference type="eggNOG" id="COG1363">
    <property type="taxonomic scope" value="Bacteria"/>
</dbReference>
<dbReference type="GO" id="GO:0006508">
    <property type="term" value="P:proteolysis"/>
    <property type="evidence" value="ECO:0007669"/>
    <property type="project" value="UniProtKB-KW"/>
</dbReference>
<dbReference type="PANTHER" id="PTHR32481:SF7">
    <property type="entry name" value="AMINOPEPTIDASE YHFE-RELATED"/>
    <property type="match status" value="1"/>
</dbReference>
<accession>I0IDU6</accession>
<feature type="binding site" evidence="8">
    <location>
        <position position="218"/>
    </location>
    <ligand>
        <name>Zn(2+)</name>
        <dbReference type="ChEBI" id="CHEBI:29105"/>
        <label>2</label>
    </ligand>
</feature>
<dbReference type="PANTHER" id="PTHR32481">
    <property type="entry name" value="AMINOPEPTIDASE"/>
    <property type="match status" value="1"/>
</dbReference>
<dbReference type="SUPFAM" id="SSF53187">
    <property type="entry name" value="Zn-dependent exopeptidases"/>
    <property type="match status" value="1"/>
</dbReference>
<evidence type="ECO:0000313" key="9">
    <source>
        <dbReference type="EMBL" id="BAM03434.1"/>
    </source>
</evidence>
<evidence type="ECO:0000256" key="7">
    <source>
        <dbReference type="PIRSR" id="PIRSR001123-1"/>
    </source>
</evidence>
<dbReference type="EC" id="3.4.11.-" evidence="9"/>
<evidence type="ECO:0000256" key="4">
    <source>
        <dbReference type="ARBA" id="ARBA00022723"/>
    </source>
</evidence>
<gene>
    <name evidence="9" type="ordered locus">PSMK_12750</name>
</gene>
<dbReference type="OrthoDB" id="9772053at2"/>
<dbReference type="Pfam" id="PF05343">
    <property type="entry name" value="Peptidase_M42"/>
    <property type="match status" value="1"/>
</dbReference>
<organism evidence="9 10">
    <name type="scientific">Phycisphaera mikurensis (strain NBRC 102666 / KCTC 22515 / FYK2301M01)</name>
    <dbReference type="NCBI Taxonomy" id="1142394"/>
    <lineage>
        <taxon>Bacteria</taxon>
        <taxon>Pseudomonadati</taxon>
        <taxon>Planctomycetota</taxon>
        <taxon>Phycisphaerae</taxon>
        <taxon>Phycisphaerales</taxon>
        <taxon>Phycisphaeraceae</taxon>
        <taxon>Phycisphaera</taxon>
    </lineage>
</organism>
<dbReference type="Proteomes" id="UP000007881">
    <property type="component" value="Chromosome"/>
</dbReference>
<keyword evidence="10" id="KW-1185">Reference proteome</keyword>
<evidence type="ECO:0000256" key="1">
    <source>
        <dbReference type="ARBA" id="ARBA00006272"/>
    </source>
</evidence>
<dbReference type="HOGENOM" id="CLU_047249_0_2_0"/>
<dbReference type="GO" id="GO:0004177">
    <property type="term" value="F:aminopeptidase activity"/>
    <property type="evidence" value="ECO:0007669"/>
    <property type="project" value="UniProtKB-UniRule"/>
</dbReference>
<feature type="binding site" evidence="8">
    <location>
        <position position="183"/>
    </location>
    <ligand>
        <name>Zn(2+)</name>
        <dbReference type="ChEBI" id="CHEBI:29105"/>
        <label>2</label>
    </ligand>
</feature>
<feature type="binding site" evidence="8">
    <location>
        <position position="67"/>
    </location>
    <ligand>
        <name>Zn(2+)</name>
        <dbReference type="ChEBI" id="CHEBI:29105"/>
        <label>1</label>
    </ligand>
</feature>
<name>I0IDU6_PHYMF</name>
<dbReference type="KEGG" id="phm:PSMK_12750"/>
<comment type="cofactor">
    <cofactor evidence="8">
        <name>a divalent metal cation</name>
        <dbReference type="ChEBI" id="CHEBI:60240"/>
    </cofactor>
    <text evidence="8">Binds 2 divalent metal cations per subunit.</text>
</comment>
<feature type="binding site" evidence="8">
    <location>
        <position position="328"/>
    </location>
    <ligand>
        <name>Zn(2+)</name>
        <dbReference type="ChEBI" id="CHEBI:29105"/>
        <label>2</label>
    </ligand>
</feature>
<keyword evidence="2 9" id="KW-0031">Aminopeptidase</keyword>
<dbReference type="Gene3D" id="2.40.30.40">
    <property type="entry name" value="Peptidase M42, domain 2"/>
    <property type="match status" value="1"/>
</dbReference>
<keyword evidence="3" id="KW-0645">Protease</keyword>
<dbReference type="InterPro" id="IPR023367">
    <property type="entry name" value="Peptidase_M42_dom2"/>
</dbReference>